<dbReference type="GO" id="GO:0071939">
    <property type="term" value="P:vitamin A import into cell"/>
    <property type="evidence" value="ECO:0007669"/>
    <property type="project" value="TreeGrafter"/>
</dbReference>
<proteinExistence type="predicted"/>
<gene>
    <name evidence="9" type="primary">STRA6L</name>
    <name evidence="9" type="ORF">AMEX_G27254</name>
</gene>
<feature type="transmembrane region" description="Helical" evidence="8">
    <location>
        <begin position="296"/>
        <end position="315"/>
    </location>
</feature>
<dbReference type="Pfam" id="PF14752">
    <property type="entry name" value="RBP_receptor"/>
    <property type="match status" value="1"/>
</dbReference>
<evidence type="ECO:0000256" key="2">
    <source>
        <dbReference type="ARBA" id="ARBA00022448"/>
    </source>
</evidence>
<evidence type="ECO:0000256" key="1">
    <source>
        <dbReference type="ARBA" id="ARBA00004651"/>
    </source>
</evidence>
<organism evidence="9 10">
    <name type="scientific">Astyanax mexicanus</name>
    <name type="common">Blind cave fish</name>
    <name type="synonym">Astyanax fasciatus mexicanus</name>
    <dbReference type="NCBI Taxonomy" id="7994"/>
    <lineage>
        <taxon>Eukaryota</taxon>
        <taxon>Metazoa</taxon>
        <taxon>Chordata</taxon>
        <taxon>Craniata</taxon>
        <taxon>Vertebrata</taxon>
        <taxon>Euteleostomi</taxon>
        <taxon>Actinopterygii</taxon>
        <taxon>Neopterygii</taxon>
        <taxon>Teleostei</taxon>
        <taxon>Ostariophysi</taxon>
        <taxon>Characiformes</taxon>
        <taxon>Characoidei</taxon>
        <taxon>Acestrorhamphidae</taxon>
        <taxon>Acestrorhamphinae</taxon>
        <taxon>Astyanax</taxon>
    </lineage>
</organism>
<feature type="transmembrane region" description="Helical" evidence="8">
    <location>
        <begin position="212"/>
        <end position="234"/>
    </location>
</feature>
<evidence type="ECO:0000313" key="9">
    <source>
        <dbReference type="EMBL" id="KAG9259727.1"/>
    </source>
</evidence>
<comment type="caution">
    <text evidence="9">The sequence shown here is derived from an EMBL/GenBank/DDBJ whole genome shotgun (WGS) entry which is preliminary data.</text>
</comment>
<feature type="transmembrane region" description="Helical" evidence="8">
    <location>
        <begin position="62"/>
        <end position="81"/>
    </location>
</feature>
<comment type="subcellular location">
    <subcellularLocation>
        <location evidence="1">Cell membrane</location>
        <topology evidence="1">Multi-pass membrane protein</topology>
    </subcellularLocation>
</comment>
<dbReference type="InterPro" id="IPR026612">
    <property type="entry name" value="STRA6-like"/>
</dbReference>
<keyword evidence="3" id="KW-1003">Cell membrane</keyword>
<feature type="transmembrane region" description="Helical" evidence="8">
    <location>
        <begin position="117"/>
        <end position="134"/>
    </location>
</feature>
<keyword evidence="5 8" id="KW-1133">Transmembrane helix</keyword>
<evidence type="ECO:0000313" key="10">
    <source>
        <dbReference type="Proteomes" id="UP000752171"/>
    </source>
</evidence>
<keyword evidence="6 8" id="KW-0472">Membrane</keyword>
<feature type="transmembrane region" description="Helical" evidence="8">
    <location>
        <begin position="176"/>
        <end position="192"/>
    </location>
</feature>
<keyword evidence="4 8" id="KW-0812">Transmembrane</keyword>
<dbReference type="GO" id="GO:0038023">
    <property type="term" value="F:signaling receptor activity"/>
    <property type="evidence" value="ECO:0007669"/>
    <property type="project" value="InterPro"/>
</dbReference>
<feature type="transmembrane region" description="Helical" evidence="8">
    <location>
        <begin position="429"/>
        <end position="450"/>
    </location>
</feature>
<evidence type="ECO:0000256" key="6">
    <source>
        <dbReference type="ARBA" id="ARBA00023136"/>
    </source>
</evidence>
<evidence type="ECO:0000256" key="8">
    <source>
        <dbReference type="SAM" id="Phobius"/>
    </source>
</evidence>
<dbReference type="PANTHER" id="PTHR21444">
    <property type="entry name" value="COILED-COIL DOMAIN-CONTAINING PROTEIN 180"/>
    <property type="match status" value="1"/>
</dbReference>
<keyword evidence="7" id="KW-0675">Receptor</keyword>
<accession>A0A8T2KLY0</accession>
<evidence type="ECO:0000256" key="7">
    <source>
        <dbReference type="ARBA" id="ARBA00023170"/>
    </source>
</evidence>
<evidence type="ECO:0000256" key="4">
    <source>
        <dbReference type="ARBA" id="ARBA00022692"/>
    </source>
</evidence>
<feature type="transmembrane region" description="Helical" evidence="8">
    <location>
        <begin position="363"/>
        <end position="386"/>
    </location>
</feature>
<evidence type="ECO:0000256" key="5">
    <source>
        <dbReference type="ARBA" id="ARBA00022989"/>
    </source>
</evidence>
<sequence>MRPEGVKYGNPNWVPVTTHVKTHSEPTMPYSNRCQPCPELKGIVYISTPAAMEGNCGVPLDLFLHISLVPSVCIIAILSFVQHREKTQPFEERFPYLRGRFGFVVPLDFIGSMSNRWSYGVAFGAVTPSVLQLFTESYTPFSVPAWAKAFLYLLGALEVGMAYMPFFVCLSTTHRALGGVLGILYTLAWLIVRLWDVVTCPGGLVLGEYEKIILQWPCFLCLAFLMGRFIYMVAKDVRIHLQLQNEQVEEENFVQSHQFRYVQTLLRRPTGRLLEKTWFQRRVYEWDPYFKFPNRMIGTAVISLIGLYMVTLGDYRVSGYIFSMLVSVTDSLEELAHSINETDNLFFTLLPLLDEFSHVAWKAWFATTLFTSLTSVTYTFHVLACYRKHIKRLWAGERSFLPEKYRKPSSAVSVAAITRYSGWQIAFTLWGYLIVHFVQFIFALLFVYLVVLPIQKEGFLPWFSHVAIILLTIFIVIILVVLQVLLVRIFFLQDKLSPEDKEKPLALNNRKAFHNFNYFFFFYNVIMGLSNCILRLLNSCIVGTWLVPRIDRTIMQRGYESMDPGYRTWIGMIMADHYHSNPVMVCFCHLLLSRTLERQASANPYSQFNSRDNGPTGGRVRVRWLLFYTLLKNPKLILLRKRRSSTPKDPLAIARAMTSMVKNP</sequence>
<reference evidence="9 10" key="1">
    <citation type="submission" date="2021-07" db="EMBL/GenBank/DDBJ databases">
        <authorList>
            <person name="Imarazene B."/>
            <person name="Zahm M."/>
            <person name="Klopp C."/>
            <person name="Cabau C."/>
            <person name="Beille S."/>
            <person name="Jouanno E."/>
            <person name="Castinel A."/>
            <person name="Lluch J."/>
            <person name="Gil L."/>
            <person name="Kuchtly C."/>
            <person name="Lopez Roques C."/>
            <person name="Donnadieu C."/>
            <person name="Parrinello H."/>
            <person name="Journot L."/>
            <person name="Du K."/>
            <person name="Schartl M."/>
            <person name="Retaux S."/>
            <person name="Guiguen Y."/>
        </authorList>
    </citation>
    <scope>NUCLEOTIDE SEQUENCE [LARGE SCALE GENOMIC DNA]</scope>
    <source>
        <strain evidence="9">Pach_M1</strain>
        <tissue evidence="9">Testis</tissue>
    </source>
</reference>
<evidence type="ECO:0000256" key="3">
    <source>
        <dbReference type="ARBA" id="ARBA00022475"/>
    </source>
</evidence>
<name>A0A8T2KLY0_ASTMX</name>
<dbReference type="GO" id="GO:0005886">
    <property type="term" value="C:plasma membrane"/>
    <property type="evidence" value="ECO:0007669"/>
    <property type="project" value="UniProtKB-SubCell"/>
</dbReference>
<feature type="transmembrane region" description="Helical" evidence="8">
    <location>
        <begin position="512"/>
        <end position="530"/>
    </location>
</feature>
<keyword evidence="2" id="KW-0813">Transport</keyword>
<dbReference type="Proteomes" id="UP000752171">
    <property type="component" value="Unassembled WGS sequence"/>
</dbReference>
<dbReference type="PANTHER" id="PTHR21444:SF17">
    <property type="entry name" value="STIMULATED BY RETINOIC ACID GENE 6 PROTEIN-LIKE"/>
    <property type="match status" value="1"/>
</dbReference>
<feature type="transmembrane region" description="Helical" evidence="8">
    <location>
        <begin position="462"/>
        <end position="491"/>
    </location>
</feature>
<feature type="transmembrane region" description="Helical" evidence="8">
    <location>
        <begin position="149"/>
        <end position="169"/>
    </location>
</feature>
<dbReference type="GO" id="GO:0034632">
    <property type="term" value="F:retinol transmembrane transporter activity"/>
    <property type="evidence" value="ECO:0007669"/>
    <property type="project" value="InterPro"/>
</dbReference>
<protein>
    <submittedName>
        <fullName evidence="9">Stimulated by retinoic acid gene 6 protein-like</fullName>
    </submittedName>
</protein>
<dbReference type="AlphaFoldDB" id="A0A8T2KLY0"/>
<dbReference type="EMBL" id="JAICCE010000025">
    <property type="protein sequence ID" value="KAG9259727.1"/>
    <property type="molecule type" value="Genomic_DNA"/>
</dbReference>